<reference evidence="3 4" key="1">
    <citation type="journal article" date="2015" name="Genome Announc.">
        <title>Expanding the biotechnology potential of lactobacilli through comparative genomics of 213 strains and associated genera.</title>
        <authorList>
            <person name="Sun Z."/>
            <person name="Harris H.M."/>
            <person name="McCann A."/>
            <person name="Guo C."/>
            <person name="Argimon S."/>
            <person name="Zhang W."/>
            <person name="Yang X."/>
            <person name="Jeffery I.B."/>
            <person name="Cooney J.C."/>
            <person name="Kagawa T.F."/>
            <person name="Liu W."/>
            <person name="Song Y."/>
            <person name="Salvetti E."/>
            <person name="Wrobel A."/>
            <person name="Rasinkangas P."/>
            <person name="Parkhill J."/>
            <person name="Rea M.C."/>
            <person name="O'Sullivan O."/>
            <person name="Ritari J."/>
            <person name="Douillard F.P."/>
            <person name="Paul Ross R."/>
            <person name="Yang R."/>
            <person name="Briner A.E."/>
            <person name="Felis G.E."/>
            <person name="de Vos W.M."/>
            <person name="Barrangou R."/>
            <person name="Klaenhammer T.R."/>
            <person name="Caufield P.W."/>
            <person name="Cui Y."/>
            <person name="Zhang H."/>
            <person name="O'Toole P.W."/>
        </authorList>
    </citation>
    <scope>NUCLEOTIDE SEQUENCE [LARGE SCALE GENOMIC DNA]</scope>
    <source>
        <strain evidence="3 4">DSM 18390</strain>
    </source>
</reference>
<dbReference type="EMBL" id="AZFZ01000040">
    <property type="protein sequence ID" value="KRM42460.1"/>
    <property type="molecule type" value="Genomic_DNA"/>
</dbReference>
<keyword evidence="1" id="KW-0521">NADP</keyword>
<comment type="caution">
    <text evidence="3">The sequence shown here is derived from an EMBL/GenBank/DDBJ whole genome shotgun (WGS) entry which is preliminary data.</text>
</comment>
<gene>
    <name evidence="3" type="ORF">FD47_GL001828</name>
</gene>
<dbReference type="Pfam" id="PF08240">
    <property type="entry name" value="ADH_N"/>
    <property type="match status" value="1"/>
</dbReference>
<evidence type="ECO:0000313" key="4">
    <source>
        <dbReference type="Proteomes" id="UP000051010"/>
    </source>
</evidence>
<dbReference type="PATRIC" id="fig|1423786.4.peg.1933"/>
<dbReference type="SMART" id="SM00829">
    <property type="entry name" value="PKS_ER"/>
    <property type="match status" value="1"/>
</dbReference>
<dbReference type="CDD" id="cd05289">
    <property type="entry name" value="MDR_like_2"/>
    <property type="match status" value="1"/>
</dbReference>
<dbReference type="RefSeq" id="WP_054735291.1">
    <property type="nucleotide sequence ID" value="NZ_AZFZ01000040.1"/>
</dbReference>
<evidence type="ECO:0000256" key="1">
    <source>
        <dbReference type="ARBA" id="ARBA00022857"/>
    </source>
</evidence>
<name>A0A0R1YTF8_9LACO</name>
<dbReference type="AlphaFoldDB" id="A0A0R1YTF8"/>
<dbReference type="InterPro" id="IPR036291">
    <property type="entry name" value="NAD(P)-bd_dom_sf"/>
</dbReference>
<dbReference type="InterPro" id="IPR020843">
    <property type="entry name" value="ER"/>
</dbReference>
<dbReference type="PANTHER" id="PTHR44154:SF1">
    <property type="entry name" value="QUINONE OXIDOREDUCTASE"/>
    <property type="match status" value="1"/>
</dbReference>
<dbReference type="GO" id="GO:0016491">
    <property type="term" value="F:oxidoreductase activity"/>
    <property type="evidence" value="ECO:0007669"/>
    <property type="project" value="InterPro"/>
</dbReference>
<dbReference type="SUPFAM" id="SSF50129">
    <property type="entry name" value="GroES-like"/>
    <property type="match status" value="1"/>
</dbReference>
<dbReference type="PANTHER" id="PTHR44154">
    <property type="entry name" value="QUINONE OXIDOREDUCTASE"/>
    <property type="match status" value="1"/>
</dbReference>
<protein>
    <submittedName>
        <fullName evidence="3">GroES-like protein</fullName>
    </submittedName>
</protein>
<evidence type="ECO:0000313" key="3">
    <source>
        <dbReference type="EMBL" id="KRM42460.1"/>
    </source>
</evidence>
<organism evidence="3 4">
    <name type="scientific">Lentilactobacillus parafarraginis DSM 18390 = JCM 14109</name>
    <dbReference type="NCBI Taxonomy" id="1423786"/>
    <lineage>
        <taxon>Bacteria</taxon>
        <taxon>Bacillati</taxon>
        <taxon>Bacillota</taxon>
        <taxon>Bacilli</taxon>
        <taxon>Lactobacillales</taxon>
        <taxon>Lactobacillaceae</taxon>
        <taxon>Lentilactobacillus</taxon>
    </lineage>
</organism>
<evidence type="ECO:0000259" key="2">
    <source>
        <dbReference type="SMART" id="SM00829"/>
    </source>
</evidence>
<dbReference type="InterPro" id="IPR013149">
    <property type="entry name" value="ADH-like_C"/>
</dbReference>
<dbReference type="Pfam" id="PF00107">
    <property type="entry name" value="ADH_zinc_N"/>
    <property type="match status" value="1"/>
</dbReference>
<dbReference type="Proteomes" id="UP000051010">
    <property type="component" value="Unassembled WGS sequence"/>
</dbReference>
<dbReference type="InterPro" id="IPR013154">
    <property type="entry name" value="ADH-like_N"/>
</dbReference>
<dbReference type="Gene3D" id="3.90.180.10">
    <property type="entry name" value="Medium-chain alcohol dehydrogenases, catalytic domain"/>
    <property type="match status" value="1"/>
</dbReference>
<dbReference type="SUPFAM" id="SSF51735">
    <property type="entry name" value="NAD(P)-binding Rossmann-fold domains"/>
    <property type="match status" value="1"/>
</dbReference>
<dbReference type="InterPro" id="IPR011032">
    <property type="entry name" value="GroES-like_sf"/>
</dbReference>
<dbReference type="Gene3D" id="3.40.50.720">
    <property type="entry name" value="NAD(P)-binding Rossmann-like Domain"/>
    <property type="match status" value="1"/>
</dbReference>
<feature type="domain" description="Enoyl reductase (ER)" evidence="2">
    <location>
        <begin position="10"/>
        <end position="304"/>
    </location>
</feature>
<accession>A0A0R1YTF8</accession>
<sequence>MKAFGYNHHGGPEVFQEYDVATPTPAPNQLLIRTIAIGLNNRERAERAGGGYGGGTSAPLIPGRDVVGEVQRVGSQVTEFGEGELVLTHTEEGYAEFVLADLDATVRVPDGITPTRAAGLITPGLTAYKTVKYFADVKPGQTVIIKGAAGGVGSIAVQIATDLGATVIGIASSHNRQFVESIGASQFVAYDQDDPAVVLADTGDVVINSAMNGAGTEDDIKMVKPNGTIASVAHESPVTDKPLKFVHVHPTNAMTDREALQAVVDLMREGKLTVNIGYTLPFTRDGFVKGHQLLEEKHDGRVIIVNE</sequence>
<dbReference type="InterPro" id="IPR051603">
    <property type="entry name" value="Zinc-ADH_QOR/CCCR"/>
</dbReference>
<proteinExistence type="predicted"/>